<comment type="caution">
    <text evidence="12">The sequence shown here is derived from an EMBL/GenBank/DDBJ whole genome shotgun (WGS) entry which is preliminary data.</text>
</comment>
<protein>
    <submittedName>
        <fullName evidence="12">6-cysteine protein</fullName>
    </submittedName>
</protein>
<keyword evidence="8" id="KW-0325">Glycoprotein</keyword>
<dbReference type="AlphaFoldDB" id="A0A1Y1JGL6"/>
<dbReference type="Pfam" id="PF07422">
    <property type="entry name" value="s48_45"/>
    <property type="match status" value="1"/>
</dbReference>
<comment type="subcellular location">
    <subcellularLocation>
        <location evidence="1">Cell membrane</location>
    </subcellularLocation>
    <subcellularLocation>
        <location evidence="2">Cell surface</location>
    </subcellularLocation>
</comment>
<keyword evidence="5" id="KW-0677">Repeat</keyword>
<evidence type="ECO:0000256" key="2">
    <source>
        <dbReference type="ARBA" id="ARBA00004241"/>
    </source>
</evidence>
<evidence type="ECO:0000256" key="1">
    <source>
        <dbReference type="ARBA" id="ARBA00004236"/>
    </source>
</evidence>
<evidence type="ECO:0000256" key="10">
    <source>
        <dbReference type="SAM" id="SignalP"/>
    </source>
</evidence>
<dbReference type="PANTHER" id="PTHR38796:SF1">
    <property type="entry name" value="ANCHORED PROTEIN, PUTATIVE (AFU_ORTHOLOGUE AFUA_4G09600)-RELATED"/>
    <property type="match status" value="1"/>
</dbReference>
<evidence type="ECO:0000256" key="9">
    <source>
        <dbReference type="SAM" id="MobiDB-lite"/>
    </source>
</evidence>
<feature type="signal peptide" evidence="10">
    <location>
        <begin position="1"/>
        <end position="23"/>
    </location>
</feature>
<dbReference type="EMBL" id="BDQF01000003">
    <property type="protein sequence ID" value="GAW79224.1"/>
    <property type="molecule type" value="Genomic_DNA"/>
</dbReference>
<feature type="domain" description="6-Cys" evidence="11">
    <location>
        <begin position="19"/>
        <end position="157"/>
    </location>
</feature>
<reference evidence="13" key="1">
    <citation type="submission" date="2017-04" db="EMBL/GenBank/DDBJ databases">
        <title>Plasmodium gonderi genome.</title>
        <authorList>
            <person name="Arisue N."/>
            <person name="Honma H."/>
            <person name="Kawai S."/>
            <person name="Tougan T."/>
            <person name="Tanabe K."/>
            <person name="Horii T."/>
        </authorList>
    </citation>
    <scope>NUCLEOTIDE SEQUENCE [LARGE SCALE GENOMIC DNA]</scope>
    <source>
        <strain evidence="13">ATCC 30045</strain>
    </source>
</reference>
<proteinExistence type="predicted"/>
<dbReference type="PANTHER" id="PTHR38796">
    <property type="match status" value="1"/>
</dbReference>
<feature type="compositionally biased region" description="Polar residues" evidence="9">
    <location>
        <begin position="397"/>
        <end position="416"/>
    </location>
</feature>
<dbReference type="OMA" id="LPKDMTM"/>
<keyword evidence="7" id="KW-1015">Disulfide bond</keyword>
<evidence type="ECO:0000256" key="4">
    <source>
        <dbReference type="ARBA" id="ARBA00022729"/>
    </source>
</evidence>
<evidence type="ECO:0000256" key="6">
    <source>
        <dbReference type="ARBA" id="ARBA00023136"/>
    </source>
</evidence>
<keyword evidence="6" id="KW-0472">Membrane</keyword>
<feature type="compositionally biased region" description="Basic and acidic residues" evidence="9">
    <location>
        <begin position="322"/>
        <end position="343"/>
    </location>
</feature>
<dbReference type="InterPro" id="IPR051444">
    <property type="entry name" value="Parasite_Repro/Invasion_Surf"/>
</dbReference>
<feature type="domain" description="6-Cys" evidence="11">
    <location>
        <begin position="158"/>
        <end position="303"/>
    </location>
</feature>
<keyword evidence="4 10" id="KW-0732">Signal</keyword>
<feature type="chain" id="PRO_5012101272" evidence="10">
    <location>
        <begin position="24"/>
        <end position="486"/>
    </location>
</feature>
<dbReference type="InterPro" id="IPR010884">
    <property type="entry name" value="6_CYS_dom"/>
</dbReference>
<dbReference type="SMART" id="SM00970">
    <property type="entry name" value="s48_45"/>
    <property type="match status" value="1"/>
</dbReference>
<dbReference type="PROSITE" id="PS51701">
    <property type="entry name" value="6_CYS"/>
    <property type="match status" value="2"/>
</dbReference>
<gene>
    <name evidence="12" type="ORF">PGO_030240</name>
</gene>
<name>A0A1Y1JGL6_PLAGO</name>
<dbReference type="InterPro" id="IPR038160">
    <property type="entry name" value="6_CYS_dom_sf"/>
</dbReference>
<dbReference type="GO" id="GO:0009986">
    <property type="term" value="C:cell surface"/>
    <property type="evidence" value="ECO:0007669"/>
    <property type="project" value="UniProtKB-SubCell"/>
</dbReference>
<dbReference type="Proteomes" id="UP000195521">
    <property type="component" value="Unassembled WGS sequence"/>
</dbReference>
<dbReference type="RefSeq" id="XP_028541813.1">
    <property type="nucleotide sequence ID" value="XM_028686012.1"/>
</dbReference>
<feature type="region of interest" description="Disordered" evidence="9">
    <location>
        <begin position="318"/>
        <end position="353"/>
    </location>
</feature>
<evidence type="ECO:0000313" key="12">
    <source>
        <dbReference type="EMBL" id="GAW79224.1"/>
    </source>
</evidence>
<dbReference type="GeneID" id="39745928"/>
<sequence length="486" mass="56221">MTQKMIFLGWWSVYCILKWVTICRKINSLVNIGHIHMCKIDMRTDEAQECVLENEFGKAFLFVCNEVHTANFSSNVIPSQCANRTFVNQNDPNENSADSDTYEVFQNLIGANNSILKKSFLFYSTPYSSKDIDLSCLCYGDNKIKHMMKIVFKKTSKKIKGCDFGYNMMSRRDLTNNINLNTNSSCVIHAYPGDVVGINCNKKENNHIYNENLELEPSNCFHSVYYGKDIILSSKNLIPNSRVIPDPAADVNLTKMHSYMSYIILPKDMTMTGKISCYCKKDQYVGSMFIYLKTLNNFLFDSNNEIDQIIEKGSEYGISDDESYRNGRKNGKDKNLDRGERENNNGIKQNNERIEDIHDHYSNINSIYYNTGINYPYKGKDDFYDKNEYQNAKRKSNTSQSMDADNTYNYRNNINDPENRGNKMYNDEMYDAYSMSVAHELNRPSVRRIKRTLWQNLFGLSSSQSSSFNFLVLAFFLLIQAYCSPL</sequence>
<evidence type="ECO:0000259" key="11">
    <source>
        <dbReference type="PROSITE" id="PS51701"/>
    </source>
</evidence>
<organism evidence="12 13">
    <name type="scientific">Plasmodium gonderi</name>
    <dbReference type="NCBI Taxonomy" id="77519"/>
    <lineage>
        <taxon>Eukaryota</taxon>
        <taxon>Sar</taxon>
        <taxon>Alveolata</taxon>
        <taxon>Apicomplexa</taxon>
        <taxon>Aconoidasida</taxon>
        <taxon>Haemosporida</taxon>
        <taxon>Plasmodiidae</taxon>
        <taxon>Plasmodium</taxon>
        <taxon>Plasmodium (Plasmodium)</taxon>
    </lineage>
</organism>
<evidence type="ECO:0000256" key="8">
    <source>
        <dbReference type="ARBA" id="ARBA00023180"/>
    </source>
</evidence>
<dbReference type="GO" id="GO:0005886">
    <property type="term" value="C:plasma membrane"/>
    <property type="evidence" value="ECO:0007669"/>
    <property type="project" value="UniProtKB-SubCell"/>
</dbReference>
<keyword evidence="3" id="KW-1003">Cell membrane</keyword>
<evidence type="ECO:0000313" key="13">
    <source>
        <dbReference type="Proteomes" id="UP000195521"/>
    </source>
</evidence>
<dbReference type="OrthoDB" id="370202at2759"/>
<accession>A0A1Y1JGL6</accession>
<dbReference type="Gene3D" id="2.60.40.2860">
    <property type="match status" value="2"/>
</dbReference>
<keyword evidence="13" id="KW-1185">Reference proteome</keyword>
<evidence type="ECO:0000256" key="5">
    <source>
        <dbReference type="ARBA" id="ARBA00022737"/>
    </source>
</evidence>
<feature type="region of interest" description="Disordered" evidence="9">
    <location>
        <begin position="390"/>
        <end position="421"/>
    </location>
</feature>
<evidence type="ECO:0000256" key="7">
    <source>
        <dbReference type="ARBA" id="ARBA00023157"/>
    </source>
</evidence>
<evidence type="ECO:0000256" key="3">
    <source>
        <dbReference type="ARBA" id="ARBA00022475"/>
    </source>
</evidence>